<feature type="compositionally biased region" description="Acidic residues" evidence="2">
    <location>
        <begin position="630"/>
        <end position="640"/>
    </location>
</feature>
<evidence type="ECO:0000313" key="4">
    <source>
        <dbReference type="EMBL" id="SPC75345.1"/>
    </source>
</evidence>
<accession>A0A2N9EKP0</accession>
<evidence type="ECO:0000256" key="1">
    <source>
        <dbReference type="SAM" id="Coils"/>
    </source>
</evidence>
<feature type="coiled-coil region" evidence="1">
    <location>
        <begin position="480"/>
        <end position="570"/>
    </location>
</feature>
<feature type="compositionally biased region" description="Acidic residues" evidence="2">
    <location>
        <begin position="687"/>
        <end position="699"/>
    </location>
</feature>
<proteinExistence type="predicted"/>
<dbReference type="AlphaFoldDB" id="A0A2N9EKP0"/>
<evidence type="ECO:0000256" key="2">
    <source>
        <dbReference type="SAM" id="MobiDB-lite"/>
    </source>
</evidence>
<protein>
    <recommendedName>
        <fullName evidence="3">Transposase (putative) gypsy type domain-containing protein</fullName>
    </recommendedName>
</protein>
<name>A0A2N9EKP0_FAGSY</name>
<dbReference type="InterPro" id="IPR007321">
    <property type="entry name" value="Transposase_28"/>
</dbReference>
<feature type="region of interest" description="Disordered" evidence="2">
    <location>
        <begin position="283"/>
        <end position="399"/>
    </location>
</feature>
<gene>
    <name evidence="4" type="ORF">FSB_LOCUS3227</name>
</gene>
<feature type="compositionally biased region" description="Basic and acidic residues" evidence="2">
    <location>
        <begin position="290"/>
        <end position="300"/>
    </location>
</feature>
<dbReference type="Pfam" id="PF04195">
    <property type="entry name" value="Transposase_28"/>
    <property type="match status" value="1"/>
</dbReference>
<organism evidence="4">
    <name type="scientific">Fagus sylvatica</name>
    <name type="common">Beechnut</name>
    <dbReference type="NCBI Taxonomy" id="28930"/>
    <lineage>
        <taxon>Eukaryota</taxon>
        <taxon>Viridiplantae</taxon>
        <taxon>Streptophyta</taxon>
        <taxon>Embryophyta</taxon>
        <taxon>Tracheophyta</taxon>
        <taxon>Spermatophyta</taxon>
        <taxon>Magnoliopsida</taxon>
        <taxon>eudicotyledons</taxon>
        <taxon>Gunneridae</taxon>
        <taxon>Pentapetalae</taxon>
        <taxon>rosids</taxon>
        <taxon>fabids</taxon>
        <taxon>Fagales</taxon>
        <taxon>Fagaceae</taxon>
        <taxon>Fagus</taxon>
    </lineage>
</organism>
<keyword evidence="1" id="KW-0175">Coiled coil</keyword>
<reference evidence="4" key="1">
    <citation type="submission" date="2018-02" db="EMBL/GenBank/DDBJ databases">
        <authorList>
            <person name="Cohen D.B."/>
            <person name="Kent A.D."/>
        </authorList>
    </citation>
    <scope>NUCLEOTIDE SEQUENCE</scope>
</reference>
<feature type="region of interest" description="Disordered" evidence="2">
    <location>
        <begin position="626"/>
        <end position="699"/>
    </location>
</feature>
<dbReference type="EMBL" id="OIVN01000156">
    <property type="protein sequence ID" value="SPC75345.1"/>
    <property type="molecule type" value="Genomic_DNA"/>
</dbReference>
<feature type="domain" description="Transposase (putative) gypsy type" evidence="3">
    <location>
        <begin position="50"/>
        <end position="112"/>
    </location>
</feature>
<evidence type="ECO:0000259" key="3">
    <source>
        <dbReference type="Pfam" id="PF04195"/>
    </source>
</evidence>
<sequence>MGKFAKLVNTEEKIVEFKKRYGIPEDVHIRYASYDDLALLQYEDLVLPIVAIVEGGVRIPMHTFLIRFLTHFRLSPLQCAPNVFRIVMGTAVLMEKLGLDLTVHDITYVYSLQATGRDQYTLFARNVDRKLVTGLPDSSKGRDEDFLVFTGNWQNPHINCPLRPGVPDKEFTAKKIELVERRTVEHLLSKPCFIDSGGRPRAASVLLDYVPSYKSFQKGPTVKHFRQEEVTVVRPGRDQEDIIQAVPVTARRGVQVPQLVPPLSNPDFVPSLESSETGLPIIRFPSIFDPDPKPTEEMPIQKRTVNIADVLRTSAPETSQTSPSASPLPPPPGFSQGEGVMRKKRKRGTEQDDDGCGQEGSSPPQPSKAKSPKKAKSKNDRALQKATGQIPQGRMRQDDLNQPWSCSFLLENRSVDEGDSVLKSGRGVRGGQVAEAVGKALLLPEDMKVWQEKRSKHMLENLKRDSILAVQGIFEAGNRLLETERRLNRSAEEIKRLKDLESSASVRIRAAESAQKSAEAGLLNLQNQLTELQRKLDSEHKSASQVRIENSQLKDALTEAEAKVVKAEQGAQAYYDQGFDQASESLLEQLKGECNKYFVQGWHKALDSAGVDDDSDLYDLAYTRQPYEDPVPEEGNELEAGEGAAGDPTVPGSHEALSEPALVDDPKATEDRPDDQIHAAESQEGGEGSDVDETIDVVD</sequence>
<feature type="compositionally biased region" description="Basic and acidic residues" evidence="2">
    <location>
        <begin position="664"/>
        <end position="678"/>
    </location>
</feature>